<reference evidence="2 3" key="1">
    <citation type="submission" date="2017-07" db="EMBL/GenBank/DDBJ databases">
        <title>Leptospira spp. isolated from tropical soils.</title>
        <authorList>
            <person name="Thibeaux R."/>
            <person name="Iraola G."/>
            <person name="Ferres I."/>
            <person name="Bierque E."/>
            <person name="Girault D."/>
            <person name="Soupe-Gilbert M.-E."/>
            <person name="Picardeau M."/>
            <person name="Goarant C."/>
        </authorList>
    </citation>
    <scope>NUCLEOTIDE SEQUENCE [LARGE SCALE GENOMIC DNA]</scope>
    <source>
        <strain evidence="2 3">FH2-C-A2</strain>
    </source>
</reference>
<evidence type="ECO:0000313" key="2">
    <source>
        <dbReference type="EMBL" id="PJZ67211.1"/>
    </source>
</evidence>
<dbReference type="RefSeq" id="WP_100757736.1">
    <property type="nucleotide sequence ID" value="NZ_NPDT01000001.1"/>
</dbReference>
<dbReference type="PANTHER" id="PTHR43751:SF3">
    <property type="entry name" value="SULFATASE N-TERMINAL DOMAIN-CONTAINING PROTEIN"/>
    <property type="match status" value="1"/>
</dbReference>
<accession>A0A2M9ZFL9</accession>
<dbReference type="InterPro" id="IPR017850">
    <property type="entry name" value="Alkaline_phosphatase_core_sf"/>
</dbReference>
<evidence type="ECO:0000259" key="1">
    <source>
        <dbReference type="Pfam" id="PF00884"/>
    </source>
</evidence>
<dbReference type="CDD" id="cd16148">
    <property type="entry name" value="sulfatase_like"/>
    <property type="match status" value="1"/>
</dbReference>
<organism evidence="2 3">
    <name type="scientific">Leptospira wolffii</name>
    <dbReference type="NCBI Taxonomy" id="409998"/>
    <lineage>
        <taxon>Bacteria</taxon>
        <taxon>Pseudomonadati</taxon>
        <taxon>Spirochaetota</taxon>
        <taxon>Spirochaetia</taxon>
        <taxon>Leptospirales</taxon>
        <taxon>Leptospiraceae</taxon>
        <taxon>Leptospira</taxon>
    </lineage>
</organism>
<dbReference type="Pfam" id="PF00884">
    <property type="entry name" value="Sulfatase"/>
    <property type="match status" value="1"/>
</dbReference>
<name>A0A2M9ZFL9_9LEPT</name>
<dbReference type="Gene3D" id="3.40.720.10">
    <property type="entry name" value="Alkaline Phosphatase, subunit A"/>
    <property type="match status" value="1"/>
</dbReference>
<dbReference type="InterPro" id="IPR052701">
    <property type="entry name" value="GAG_Ulvan_Degrading_Sulfatases"/>
</dbReference>
<dbReference type="Proteomes" id="UP000231912">
    <property type="component" value="Unassembled WGS sequence"/>
</dbReference>
<dbReference type="PANTHER" id="PTHR43751">
    <property type="entry name" value="SULFATASE"/>
    <property type="match status" value="1"/>
</dbReference>
<protein>
    <submittedName>
        <fullName evidence="2">Sulfatase</fullName>
    </submittedName>
</protein>
<dbReference type="EMBL" id="NPDT01000001">
    <property type="protein sequence ID" value="PJZ67211.1"/>
    <property type="molecule type" value="Genomic_DNA"/>
</dbReference>
<dbReference type="AlphaFoldDB" id="A0A2M9ZFL9"/>
<comment type="caution">
    <text evidence="2">The sequence shown here is derived from an EMBL/GenBank/DDBJ whole genome shotgun (WGS) entry which is preliminary data.</text>
</comment>
<feature type="domain" description="Sulfatase N-terminal" evidence="1">
    <location>
        <begin position="235"/>
        <end position="534"/>
    </location>
</feature>
<proteinExistence type="predicted"/>
<dbReference type="InterPro" id="IPR000917">
    <property type="entry name" value="Sulfatase_N"/>
</dbReference>
<dbReference type="SUPFAM" id="SSF53649">
    <property type="entry name" value="Alkaline phosphatase-like"/>
    <property type="match status" value="1"/>
</dbReference>
<gene>
    <name evidence="2" type="ORF">CH371_03910</name>
</gene>
<sequence>MNSFVYKLSVLCLSSFLLLGNGCRQLSSHSISDEETVFPVWDGLRLLSKSGSSCEGNPEEAIRRISYHYKKNPGRYSGLDVKERWRNVQLTVLKDKENLLNDSRDSLLLFKGGACSILSDFTVAGSKISSGSKPTFEFSLVPFSTQGEKVQSSGELEIRLGDIPIFKKEISGRGESWEDVSFALQENVIELLSGENPPSWKFEWKPKNAGDLLFIGEPILFASVQEPKEWGRKENVILFVVDALRPDRLGFGGSPVQTSPNLDKLAEESIVFENAFANGNWTKPSMLSFFTSRIASELGMGNAWFYSTNLHRKIFYSKKPDTIANHLRAKGYLTASLMNNVFLLDYTGVGVDLGFHKLFQPGKDKADTELILDESLKFLRKNMNRRFFLHININTPHYPYLPERKYTEALEKSTPPAIWKEYDPYVKKYLAEILYTDEVIGKILDEAKKTGVYENSWVVLVADHGELQELEHYYHHHFVAQNLHAHGESHYEEEIKVPWILHPPASVKSSVQKWKFSDQVSLLSLFPTLAGALGFPCEPESCVGNDYSLPIFGGQGPTGEETVYTEGRFSESVRTKEFKLIRRYPGYDFVRRTYEGKPHKMTEELYDLAKDPKESKNLASPDSGLPLLVKARKTLEENSLKKNSFRLRLPACSDACTRKVDLHLQGGIYRIFSEEEISFHSLEAKNASFSVRQNPGKEVIVTAQSVEPIFGFRLSIEKNGKSEDFKSGRWGILSRAANSMYVSYPELVSSSKQPFEFRTSSLPYWYNDAGLSGNSESSQEAALGKEVRKVLESWGYIHE</sequence>
<evidence type="ECO:0000313" key="3">
    <source>
        <dbReference type="Proteomes" id="UP000231912"/>
    </source>
</evidence>